<evidence type="ECO:0000256" key="3">
    <source>
        <dbReference type="ARBA" id="ARBA00023163"/>
    </source>
</evidence>
<sequence length="205" mass="22720">MPRSPEQNQAVKDKRRAKLLDNALKVFAVLGYDEVSIDSITKSARCSHGLFYHYFTSKEEAFGYVWDELIDGAFSAPPLAEALEKGGAAGLDFICHAYDVFESLDAKKLCVAQIAITACHIDSLPDSIKQKAEKYDMRSALATLIKQAQEEGNAIAGDPDEIAYAIFTIFLTEIKQACLNKHDRHFTSGDVLFGMLMKKPLSEIH</sequence>
<dbReference type="Proteomes" id="UP000824070">
    <property type="component" value="Unassembled WGS sequence"/>
</dbReference>
<dbReference type="SUPFAM" id="SSF46689">
    <property type="entry name" value="Homeodomain-like"/>
    <property type="match status" value="1"/>
</dbReference>
<evidence type="ECO:0000313" key="7">
    <source>
        <dbReference type="Proteomes" id="UP000824070"/>
    </source>
</evidence>
<keyword evidence="1" id="KW-0805">Transcription regulation</keyword>
<reference evidence="6" key="1">
    <citation type="submission" date="2020-10" db="EMBL/GenBank/DDBJ databases">
        <authorList>
            <person name="Gilroy R."/>
        </authorList>
    </citation>
    <scope>NUCLEOTIDE SEQUENCE</scope>
    <source>
        <strain evidence="6">ChiGjej1B1-22543</strain>
    </source>
</reference>
<name>A0A9D1S3G0_9FIRM</name>
<evidence type="ECO:0000256" key="2">
    <source>
        <dbReference type="ARBA" id="ARBA00023125"/>
    </source>
</evidence>
<keyword evidence="3" id="KW-0804">Transcription</keyword>
<gene>
    <name evidence="6" type="ORF">IAC52_04545</name>
</gene>
<dbReference type="PANTHER" id="PTHR30055">
    <property type="entry name" value="HTH-TYPE TRANSCRIPTIONAL REGULATOR RUTR"/>
    <property type="match status" value="1"/>
</dbReference>
<dbReference type="EMBL" id="DVMV01000038">
    <property type="protein sequence ID" value="HIU45546.1"/>
    <property type="molecule type" value="Genomic_DNA"/>
</dbReference>
<evidence type="ECO:0000256" key="1">
    <source>
        <dbReference type="ARBA" id="ARBA00023015"/>
    </source>
</evidence>
<organism evidence="6 7">
    <name type="scientific">Candidatus Alloenteromonas pullicola</name>
    <dbReference type="NCBI Taxonomy" id="2840784"/>
    <lineage>
        <taxon>Bacteria</taxon>
        <taxon>Bacillati</taxon>
        <taxon>Bacillota</taxon>
        <taxon>Bacillota incertae sedis</taxon>
        <taxon>Candidatus Alloenteromonas</taxon>
    </lineage>
</organism>
<protein>
    <submittedName>
        <fullName evidence="6">TetR/AcrR family transcriptional regulator</fullName>
    </submittedName>
</protein>
<dbReference type="InterPro" id="IPR001647">
    <property type="entry name" value="HTH_TetR"/>
</dbReference>
<keyword evidence="2 4" id="KW-0238">DNA-binding</keyword>
<accession>A0A9D1S3G0</accession>
<dbReference type="AlphaFoldDB" id="A0A9D1S3G0"/>
<dbReference type="Pfam" id="PF00440">
    <property type="entry name" value="TetR_N"/>
    <property type="match status" value="1"/>
</dbReference>
<dbReference type="GO" id="GO:0003700">
    <property type="term" value="F:DNA-binding transcription factor activity"/>
    <property type="evidence" value="ECO:0007669"/>
    <property type="project" value="TreeGrafter"/>
</dbReference>
<proteinExistence type="predicted"/>
<dbReference type="InterPro" id="IPR050109">
    <property type="entry name" value="HTH-type_TetR-like_transc_reg"/>
</dbReference>
<comment type="caution">
    <text evidence="6">The sequence shown here is derived from an EMBL/GenBank/DDBJ whole genome shotgun (WGS) entry which is preliminary data.</text>
</comment>
<dbReference type="InterPro" id="IPR009057">
    <property type="entry name" value="Homeodomain-like_sf"/>
</dbReference>
<feature type="domain" description="HTH tetR-type" evidence="5">
    <location>
        <begin position="13"/>
        <end position="73"/>
    </location>
</feature>
<evidence type="ECO:0000313" key="6">
    <source>
        <dbReference type="EMBL" id="HIU45546.1"/>
    </source>
</evidence>
<evidence type="ECO:0000256" key="4">
    <source>
        <dbReference type="PROSITE-ProRule" id="PRU00335"/>
    </source>
</evidence>
<evidence type="ECO:0000259" key="5">
    <source>
        <dbReference type="PROSITE" id="PS50977"/>
    </source>
</evidence>
<dbReference type="PROSITE" id="PS50977">
    <property type="entry name" value="HTH_TETR_2"/>
    <property type="match status" value="1"/>
</dbReference>
<feature type="DNA-binding region" description="H-T-H motif" evidence="4">
    <location>
        <begin position="36"/>
        <end position="55"/>
    </location>
</feature>
<reference evidence="6" key="2">
    <citation type="journal article" date="2021" name="PeerJ">
        <title>Extensive microbial diversity within the chicken gut microbiome revealed by metagenomics and culture.</title>
        <authorList>
            <person name="Gilroy R."/>
            <person name="Ravi A."/>
            <person name="Getino M."/>
            <person name="Pursley I."/>
            <person name="Horton D.L."/>
            <person name="Alikhan N.F."/>
            <person name="Baker D."/>
            <person name="Gharbi K."/>
            <person name="Hall N."/>
            <person name="Watson M."/>
            <person name="Adriaenssens E.M."/>
            <person name="Foster-Nyarko E."/>
            <person name="Jarju S."/>
            <person name="Secka A."/>
            <person name="Antonio M."/>
            <person name="Oren A."/>
            <person name="Chaudhuri R.R."/>
            <person name="La Ragione R."/>
            <person name="Hildebrand F."/>
            <person name="Pallen M.J."/>
        </authorList>
    </citation>
    <scope>NUCLEOTIDE SEQUENCE</scope>
    <source>
        <strain evidence="6">ChiGjej1B1-22543</strain>
    </source>
</reference>
<dbReference type="GO" id="GO:0000976">
    <property type="term" value="F:transcription cis-regulatory region binding"/>
    <property type="evidence" value="ECO:0007669"/>
    <property type="project" value="TreeGrafter"/>
</dbReference>
<dbReference type="PANTHER" id="PTHR30055:SF234">
    <property type="entry name" value="HTH-TYPE TRANSCRIPTIONAL REGULATOR BETI"/>
    <property type="match status" value="1"/>
</dbReference>
<dbReference type="Gene3D" id="1.10.357.10">
    <property type="entry name" value="Tetracycline Repressor, domain 2"/>
    <property type="match status" value="1"/>
</dbReference>